<sequence>MHDQHRELATSRQQMTTTPATASARYPAGPSTGRFSGEVSAPGVAEAGGHQGVPGENQPAADAVEAAATDVVDDAAVAVPLPRAADEAALHRVARRRKPDPGGRREERVDARYSVEEKAAILAKAKSLHVSGAHYVAVVTLAHVHGDLTLAGQRTELDDYIDELNALRQQVAAIGHNLNQIAKKLNSGGHPYPGDSALLAQTDRTLDAVGTAVGHIAAAANQAVSKKAAR</sequence>
<name>A0A401R4M7_STRNR</name>
<evidence type="ECO:0000313" key="3">
    <source>
        <dbReference type="EMBL" id="GCB92577.1"/>
    </source>
</evidence>
<reference evidence="3 4" key="1">
    <citation type="journal article" date="2019" name="Microbiol. Resour. Announc.">
        <title>Draft Genome Sequence of the Most Traditional epsilon-Poly-l-Lysine Producer, Streptomyces albulus NBRC14147.</title>
        <authorList>
            <person name="Yamanaka K."/>
            <person name="Hamano Y."/>
        </authorList>
    </citation>
    <scope>NUCLEOTIDE SEQUENCE [LARGE SCALE GENOMIC DNA]</scope>
    <source>
        <strain evidence="3 4">NBRC 14147</strain>
    </source>
</reference>
<keyword evidence="1" id="KW-0175">Coiled coil</keyword>
<evidence type="ECO:0000313" key="4">
    <source>
        <dbReference type="Proteomes" id="UP000288351"/>
    </source>
</evidence>
<accession>A0A401R4M7</accession>
<evidence type="ECO:0000256" key="2">
    <source>
        <dbReference type="SAM" id="MobiDB-lite"/>
    </source>
</evidence>
<dbReference type="EMBL" id="BHXC01000006">
    <property type="protein sequence ID" value="GCB92577.1"/>
    <property type="molecule type" value="Genomic_DNA"/>
</dbReference>
<protein>
    <recommendedName>
        <fullName evidence="5">Mobilization protein</fullName>
    </recommendedName>
</protein>
<evidence type="ECO:0008006" key="5">
    <source>
        <dbReference type="Google" id="ProtNLM"/>
    </source>
</evidence>
<comment type="caution">
    <text evidence="3">The sequence shown here is derived from an EMBL/GenBank/DDBJ whole genome shotgun (WGS) entry which is preliminary data.</text>
</comment>
<proteinExistence type="predicted"/>
<feature type="region of interest" description="Disordered" evidence="2">
    <location>
        <begin position="1"/>
        <end position="63"/>
    </location>
</feature>
<organism evidence="3 4">
    <name type="scientific">Streptomyces noursei</name>
    <name type="common">Streptomyces albulus</name>
    <dbReference type="NCBI Taxonomy" id="1971"/>
    <lineage>
        <taxon>Bacteria</taxon>
        <taxon>Bacillati</taxon>
        <taxon>Actinomycetota</taxon>
        <taxon>Actinomycetes</taxon>
        <taxon>Kitasatosporales</taxon>
        <taxon>Streptomycetaceae</taxon>
        <taxon>Streptomyces</taxon>
    </lineage>
</organism>
<dbReference type="Proteomes" id="UP000288351">
    <property type="component" value="Unassembled WGS sequence"/>
</dbReference>
<gene>
    <name evidence="3" type="ORF">SALB_05344</name>
</gene>
<dbReference type="AlphaFoldDB" id="A0A401R4M7"/>
<feature type="coiled-coil region" evidence="1">
    <location>
        <begin position="150"/>
        <end position="177"/>
    </location>
</feature>
<evidence type="ECO:0000256" key="1">
    <source>
        <dbReference type="SAM" id="Coils"/>
    </source>
</evidence>
<dbReference type="RefSeq" id="WP_106965952.1">
    <property type="nucleotide sequence ID" value="NZ_CP104098.1"/>
</dbReference>
<feature type="compositionally biased region" description="Polar residues" evidence="2">
    <location>
        <begin position="10"/>
        <end position="21"/>
    </location>
</feature>